<dbReference type="RefSeq" id="WP_004051184.1">
    <property type="nucleotide sequence ID" value="NZ_BAAADN010000046.1"/>
</dbReference>
<dbReference type="KEGG" id="hdo:MUK72_04795"/>
<dbReference type="InterPro" id="IPR046373">
    <property type="entry name" value="Acyl-CoA_Oxase/DH_mid-dom_sf"/>
</dbReference>
<evidence type="ECO:0000256" key="6">
    <source>
        <dbReference type="RuleBase" id="RU362125"/>
    </source>
</evidence>
<keyword evidence="5 6" id="KW-0560">Oxidoreductase</keyword>
<dbReference type="CDD" id="cd00567">
    <property type="entry name" value="ACAD"/>
    <property type="match status" value="1"/>
</dbReference>
<evidence type="ECO:0000256" key="5">
    <source>
        <dbReference type="ARBA" id="ARBA00023002"/>
    </source>
</evidence>
<evidence type="ECO:0000256" key="2">
    <source>
        <dbReference type="ARBA" id="ARBA00009347"/>
    </source>
</evidence>
<dbReference type="AlphaFoldDB" id="A0AAV3SL89"/>
<dbReference type="Gene3D" id="1.20.140.10">
    <property type="entry name" value="Butyryl-CoA Dehydrogenase, subunit A, domain 3"/>
    <property type="match status" value="1"/>
</dbReference>
<dbReference type="InterPro" id="IPR013786">
    <property type="entry name" value="AcylCoA_DH/ox_N"/>
</dbReference>
<name>A0AAV3SL89_HALDO</name>
<dbReference type="PANTHER" id="PTHR43884">
    <property type="entry name" value="ACYL-COA DEHYDROGENASE"/>
    <property type="match status" value="1"/>
</dbReference>
<dbReference type="SUPFAM" id="SSF56645">
    <property type="entry name" value="Acyl-CoA dehydrogenase NM domain-like"/>
    <property type="match status" value="1"/>
</dbReference>
<evidence type="ECO:0000256" key="3">
    <source>
        <dbReference type="ARBA" id="ARBA00022630"/>
    </source>
</evidence>
<evidence type="ECO:0000313" key="10">
    <source>
        <dbReference type="EMBL" id="GAA0470351.1"/>
    </source>
</evidence>
<organism evidence="10 13">
    <name type="scientific">Halococcus dombrowskii</name>
    <dbReference type="NCBI Taxonomy" id="179637"/>
    <lineage>
        <taxon>Archaea</taxon>
        <taxon>Methanobacteriati</taxon>
        <taxon>Methanobacteriota</taxon>
        <taxon>Stenosarchaea group</taxon>
        <taxon>Halobacteria</taxon>
        <taxon>Halobacteriales</taxon>
        <taxon>Halococcaceae</taxon>
        <taxon>Halococcus</taxon>
    </lineage>
</organism>
<feature type="domain" description="Acyl-CoA oxidase/dehydrogenase middle" evidence="8">
    <location>
        <begin position="119"/>
        <end position="210"/>
    </location>
</feature>
<dbReference type="EMBL" id="BAAADN010000046">
    <property type="protein sequence ID" value="GAA0470351.1"/>
    <property type="molecule type" value="Genomic_DNA"/>
</dbReference>
<evidence type="ECO:0000256" key="4">
    <source>
        <dbReference type="ARBA" id="ARBA00022827"/>
    </source>
</evidence>
<comment type="similarity">
    <text evidence="2 6">Belongs to the acyl-CoA dehydrogenase family.</text>
</comment>
<proteinExistence type="inferred from homology"/>
<dbReference type="GO" id="GO:0050660">
    <property type="term" value="F:flavin adenine dinucleotide binding"/>
    <property type="evidence" value="ECO:0007669"/>
    <property type="project" value="InterPro"/>
</dbReference>
<keyword evidence="3 6" id="KW-0285">Flavoprotein</keyword>
<accession>A0AAV3SL89</accession>
<dbReference type="InterPro" id="IPR036250">
    <property type="entry name" value="AcylCo_DH-like_C"/>
</dbReference>
<dbReference type="PROSITE" id="PS00073">
    <property type="entry name" value="ACYL_COA_DH_2"/>
    <property type="match status" value="1"/>
</dbReference>
<dbReference type="InterPro" id="IPR009100">
    <property type="entry name" value="AcylCoA_DH/oxidase_NM_dom_sf"/>
</dbReference>
<evidence type="ECO:0000256" key="1">
    <source>
        <dbReference type="ARBA" id="ARBA00001974"/>
    </source>
</evidence>
<dbReference type="Pfam" id="PF02770">
    <property type="entry name" value="Acyl-CoA_dh_M"/>
    <property type="match status" value="1"/>
</dbReference>
<dbReference type="PANTHER" id="PTHR43884:SF12">
    <property type="entry name" value="ISOVALERYL-COA DEHYDROGENASE, MITOCHONDRIAL-RELATED"/>
    <property type="match status" value="1"/>
</dbReference>
<dbReference type="Proteomes" id="UP000830542">
    <property type="component" value="Chromosome"/>
</dbReference>
<dbReference type="SUPFAM" id="SSF47203">
    <property type="entry name" value="Acyl-CoA dehydrogenase C-terminal domain-like"/>
    <property type="match status" value="1"/>
</dbReference>
<evidence type="ECO:0000259" key="8">
    <source>
        <dbReference type="Pfam" id="PF02770"/>
    </source>
</evidence>
<evidence type="ECO:0000259" key="7">
    <source>
        <dbReference type="Pfam" id="PF00441"/>
    </source>
</evidence>
<dbReference type="GeneID" id="71761141"/>
<dbReference type="Gene3D" id="2.40.110.10">
    <property type="entry name" value="Butyryl-CoA Dehydrogenase, subunit A, domain 2"/>
    <property type="match status" value="1"/>
</dbReference>
<dbReference type="InterPro" id="IPR009075">
    <property type="entry name" value="AcylCo_DH/oxidase_C"/>
</dbReference>
<feature type="domain" description="Acyl-CoA dehydrogenase/oxidase N-terminal" evidence="9">
    <location>
        <begin position="4"/>
        <end position="114"/>
    </location>
</feature>
<dbReference type="Proteomes" id="UP001500962">
    <property type="component" value="Unassembled WGS sequence"/>
</dbReference>
<dbReference type="InterPro" id="IPR006089">
    <property type="entry name" value="Acyl-CoA_DH_CS"/>
</dbReference>
<reference evidence="10" key="3">
    <citation type="submission" date="2023-12" db="EMBL/GenBank/DDBJ databases">
        <authorList>
            <person name="Sun Q."/>
            <person name="Inoue M."/>
        </authorList>
    </citation>
    <scope>NUCLEOTIDE SEQUENCE</scope>
    <source>
        <strain evidence="10">JCM 12289</strain>
    </source>
</reference>
<dbReference type="GO" id="GO:0003995">
    <property type="term" value="F:acyl-CoA dehydrogenase activity"/>
    <property type="evidence" value="ECO:0007669"/>
    <property type="project" value="InterPro"/>
</dbReference>
<dbReference type="Pfam" id="PF02771">
    <property type="entry name" value="Acyl-CoA_dh_N"/>
    <property type="match status" value="1"/>
</dbReference>
<feature type="domain" description="Acyl-CoA dehydrogenase/oxidase C-terminal" evidence="7">
    <location>
        <begin position="254"/>
        <end position="395"/>
    </location>
</feature>
<dbReference type="InterPro" id="IPR037069">
    <property type="entry name" value="AcylCoA_DH/ox_N_sf"/>
</dbReference>
<dbReference type="FunFam" id="1.20.140.10:FF:000001">
    <property type="entry name" value="Acyl-CoA dehydrogenase"/>
    <property type="match status" value="1"/>
</dbReference>
<sequence length="402" mass="44695">MELTDEQRAFRDDLREYLDETIDPIVDEADRNGPMDREELLGYVSDLNELGVGFDPETAPNFFGDVWNFTIAAEEISYTWPSLLVGVMMSFPALFVQFAAEQTREAMLPKLEDGDCLAALAVTEPEGGSDTARPNTVAKKDGDEFVINGEKTWVGNAHYADCVLVVAHDDSTGASDMFMVDRANNDFETREIDKMGWKGVSNARISFDDVRVPEGNRLSNMFSNAIMAGNEMNDIVPFPESVTQLFFDQKPLNATFSFMRTGMSFMSVGIMQAAFDAALDRATDRETFGKPIAEHQLVTEQLYDMKAGLETSRQLSRRAAELLEDGSEDARLMSSLAKGYTSETCKDVTDDAIQVFGGEGLKTENRLERYYRDARVMTIPDGTTEIQKLIVGKELTDASAYS</sequence>
<keyword evidence="12" id="KW-1185">Reference proteome</keyword>
<gene>
    <name evidence="10" type="ORF">GCM10008985_29130</name>
    <name evidence="11" type="ORF">MUK72_04795</name>
</gene>
<dbReference type="Pfam" id="PF00441">
    <property type="entry name" value="Acyl-CoA_dh_1"/>
    <property type="match status" value="1"/>
</dbReference>
<comment type="cofactor">
    <cofactor evidence="1 6">
        <name>FAD</name>
        <dbReference type="ChEBI" id="CHEBI:57692"/>
    </cofactor>
</comment>
<dbReference type="InterPro" id="IPR006091">
    <property type="entry name" value="Acyl-CoA_Oxase/DH_mid-dom"/>
</dbReference>
<protein>
    <submittedName>
        <fullName evidence="10">Acyl-CoA dehydrogenase family protein</fullName>
    </submittedName>
    <submittedName>
        <fullName evidence="11">Acyl-CoA/acyl-ACP dehydrogenase</fullName>
    </submittedName>
</protein>
<reference evidence="11" key="2">
    <citation type="submission" date="2022-04" db="EMBL/GenBank/DDBJ databases">
        <title>Sequencing and genomic assembly of Halococcus dombrowskii.</title>
        <authorList>
            <person name="Lim S.W."/>
            <person name="MacLea K.S."/>
        </authorList>
    </citation>
    <scope>NUCLEOTIDE SEQUENCE</scope>
    <source>
        <strain evidence="11">H4</strain>
    </source>
</reference>
<evidence type="ECO:0000313" key="11">
    <source>
        <dbReference type="EMBL" id="UOO96028.1"/>
    </source>
</evidence>
<reference evidence="10" key="1">
    <citation type="journal article" date="2014" name="Int. J. Syst. Evol. Microbiol.">
        <title>Complete genome sequence of Corynebacterium casei LMG S-19264T (=DSM 44701T), isolated from a smear-ripened cheese.</title>
        <authorList>
            <consortium name="US DOE Joint Genome Institute (JGI-PGF)"/>
            <person name="Walter F."/>
            <person name="Albersmeier A."/>
            <person name="Kalinowski J."/>
            <person name="Ruckert C."/>
        </authorList>
    </citation>
    <scope>NUCLEOTIDE SEQUENCE</scope>
    <source>
        <strain evidence="10">JCM 12289</strain>
    </source>
</reference>
<keyword evidence="4 6" id="KW-0274">FAD</keyword>
<evidence type="ECO:0000259" key="9">
    <source>
        <dbReference type="Pfam" id="PF02771"/>
    </source>
</evidence>
<dbReference type="Gene3D" id="1.10.540.10">
    <property type="entry name" value="Acyl-CoA dehydrogenase/oxidase, N-terminal domain"/>
    <property type="match status" value="1"/>
</dbReference>
<evidence type="ECO:0000313" key="12">
    <source>
        <dbReference type="Proteomes" id="UP000830542"/>
    </source>
</evidence>
<dbReference type="EMBL" id="CP095005">
    <property type="protein sequence ID" value="UOO96028.1"/>
    <property type="molecule type" value="Genomic_DNA"/>
</dbReference>
<evidence type="ECO:0000313" key="13">
    <source>
        <dbReference type="Proteomes" id="UP001500962"/>
    </source>
</evidence>